<evidence type="ECO:0000256" key="6">
    <source>
        <dbReference type="SAM" id="MobiDB-lite"/>
    </source>
</evidence>
<gene>
    <name evidence="9" type="ORF">BDV95DRAFT_607404</name>
</gene>
<evidence type="ECO:0000256" key="2">
    <source>
        <dbReference type="ARBA" id="ARBA00022692"/>
    </source>
</evidence>
<dbReference type="AlphaFoldDB" id="A0A7C8MJX6"/>
<reference evidence="9 10" key="1">
    <citation type="submission" date="2020-01" db="EMBL/GenBank/DDBJ databases">
        <authorList>
            <consortium name="DOE Joint Genome Institute"/>
            <person name="Haridas S."/>
            <person name="Albert R."/>
            <person name="Binder M."/>
            <person name="Bloem J."/>
            <person name="Labutti K."/>
            <person name="Salamov A."/>
            <person name="Andreopoulos B."/>
            <person name="Baker S.E."/>
            <person name="Barry K."/>
            <person name="Bills G."/>
            <person name="Bluhm B.H."/>
            <person name="Cannon C."/>
            <person name="Castanera R."/>
            <person name="Culley D.E."/>
            <person name="Daum C."/>
            <person name="Ezra D."/>
            <person name="Gonzalez J.B."/>
            <person name="Henrissat B."/>
            <person name="Kuo A."/>
            <person name="Liang C."/>
            <person name="Lipzen A."/>
            <person name="Lutzoni F."/>
            <person name="Magnuson J."/>
            <person name="Mondo S."/>
            <person name="Nolan M."/>
            <person name="Ohm R."/>
            <person name="Pangilinan J."/>
            <person name="Park H.-J.H."/>
            <person name="Ramirez L."/>
            <person name="Alfaro M."/>
            <person name="Sun H."/>
            <person name="Tritt A."/>
            <person name="Yoshinaga Y."/>
            <person name="Zwiers L.-H.L."/>
            <person name="Turgeon B.G."/>
            <person name="Goodwin S.B."/>
            <person name="Spatafora J.W."/>
            <person name="Crous P.W."/>
            <person name="Grigoriev I.V."/>
        </authorList>
    </citation>
    <scope>NUCLEOTIDE SEQUENCE [LARGE SCALE GENOMIC DNA]</scope>
    <source>
        <strain evidence="9 10">CBS 611.86</strain>
    </source>
</reference>
<keyword evidence="3 7" id="KW-1133">Transmembrane helix</keyword>
<comment type="caution">
    <text evidence="9">The sequence shown here is derived from an EMBL/GenBank/DDBJ whole genome shotgun (WGS) entry which is preliminary data.</text>
</comment>
<dbReference type="PANTHER" id="PTHR33048:SF47">
    <property type="entry name" value="INTEGRAL MEMBRANE PROTEIN-RELATED"/>
    <property type="match status" value="1"/>
</dbReference>
<comment type="similarity">
    <text evidence="5">Belongs to the SAT4 family.</text>
</comment>
<evidence type="ECO:0000256" key="1">
    <source>
        <dbReference type="ARBA" id="ARBA00004141"/>
    </source>
</evidence>
<dbReference type="Pfam" id="PF20684">
    <property type="entry name" value="Fung_rhodopsin"/>
    <property type="match status" value="1"/>
</dbReference>
<dbReference type="GO" id="GO:0016020">
    <property type="term" value="C:membrane"/>
    <property type="evidence" value="ECO:0007669"/>
    <property type="project" value="UniProtKB-SubCell"/>
</dbReference>
<comment type="subcellular location">
    <subcellularLocation>
        <location evidence="1">Membrane</location>
        <topology evidence="1">Multi-pass membrane protein</topology>
    </subcellularLocation>
</comment>
<dbReference type="InterPro" id="IPR052337">
    <property type="entry name" value="SAT4-like"/>
</dbReference>
<dbReference type="Proteomes" id="UP000481861">
    <property type="component" value="Unassembled WGS sequence"/>
</dbReference>
<evidence type="ECO:0000256" key="4">
    <source>
        <dbReference type="ARBA" id="ARBA00023136"/>
    </source>
</evidence>
<protein>
    <recommendedName>
        <fullName evidence="8">Rhodopsin domain-containing protein</fullName>
    </recommendedName>
</protein>
<feature type="region of interest" description="Disordered" evidence="6">
    <location>
        <begin position="1"/>
        <end position="29"/>
    </location>
</feature>
<evidence type="ECO:0000313" key="9">
    <source>
        <dbReference type="EMBL" id="KAF2871124.1"/>
    </source>
</evidence>
<name>A0A7C8MJX6_9PLEO</name>
<evidence type="ECO:0000256" key="3">
    <source>
        <dbReference type="ARBA" id="ARBA00022989"/>
    </source>
</evidence>
<feature type="transmembrane region" description="Helical" evidence="7">
    <location>
        <begin position="41"/>
        <end position="62"/>
    </location>
</feature>
<dbReference type="OrthoDB" id="4682787at2759"/>
<dbReference type="InterPro" id="IPR049326">
    <property type="entry name" value="Rhodopsin_dom_fungi"/>
</dbReference>
<proteinExistence type="inferred from homology"/>
<evidence type="ECO:0000313" key="10">
    <source>
        <dbReference type="Proteomes" id="UP000481861"/>
    </source>
</evidence>
<keyword evidence="2 7" id="KW-0812">Transmembrane</keyword>
<keyword evidence="4 7" id="KW-0472">Membrane</keyword>
<keyword evidence="10" id="KW-1185">Reference proteome</keyword>
<accession>A0A7C8MJX6</accession>
<dbReference type="EMBL" id="JAADJZ010000012">
    <property type="protein sequence ID" value="KAF2871124.1"/>
    <property type="molecule type" value="Genomic_DNA"/>
</dbReference>
<sequence>MDSLTRKTPGEMQAFLEGPSREPPPGIQSNFVDPDNLNTPFIILCTIGTVVTGLFMAMRFYTRYMLTRRLILEDLVLFTGWALFAFGINTALYQAMKYNLGAHMWDIPVQDLVEYLRLFHHGTLLFCVSMLLLRVAIIMQIIRHFVPQGARDFTYWMAHTLIGLNTLFWLTVTMLEIFSCRPREKLWKFYAEGTCIDRHAYLIAGGVMNLGSELLLMILPQRVIWNLALSTKQKLELTPLFLTGTLTCICSSVRLYQTVIQWPTTDISYYIADAILLWTVPEVACSVLVSCLPSIPQFVRIIRKQATSNRRDSTILEPRLTPSRSKRRTNRSWGGSHGKTSPGAIVSDLEYHELVMCTETTIDIVDREDTGPWVQPPATIHVTGGRGPTKTFSAPTVFTR</sequence>
<feature type="transmembrane region" description="Helical" evidence="7">
    <location>
        <begin position="154"/>
        <end position="179"/>
    </location>
</feature>
<feature type="domain" description="Rhodopsin" evidence="8">
    <location>
        <begin position="58"/>
        <end position="299"/>
    </location>
</feature>
<feature type="region of interest" description="Disordered" evidence="6">
    <location>
        <begin position="313"/>
        <end position="341"/>
    </location>
</feature>
<evidence type="ECO:0000256" key="7">
    <source>
        <dbReference type="SAM" id="Phobius"/>
    </source>
</evidence>
<dbReference type="PANTHER" id="PTHR33048">
    <property type="entry name" value="PTH11-LIKE INTEGRAL MEMBRANE PROTEIN (AFU_ORTHOLOGUE AFUA_5G11245)"/>
    <property type="match status" value="1"/>
</dbReference>
<feature type="transmembrane region" description="Helical" evidence="7">
    <location>
        <begin position="74"/>
        <end position="96"/>
    </location>
</feature>
<feature type="transmembrane region" description="Helical" evidence="7">
    <location>
        <begin position="118"/>
        <end position="142"/>
    </location>
</feature>
<evidence type="ECO:0000256" key="5">
    <source>
        <dbReference type="ARBA" id="ARBA00038359"/>
    </source>
</evidence>
<evidence type="ECO:0000259" key="8">
    <source>
        <dbReference type="Pfam" id="PF20684"/>
    </source>
</evidence>
<organism evidence="9 10">
    <name type="scientific">Massariosphaeria phaeospora</name>
    <dbReference type="NCBI Taxonomy" id="100035"/>
    <lineage>
        <taxon>Eukaryota</taxon>
        <taxon>Fungi</taxon>
        <taxon>Dikarya</taxon>
        <taxon>Ascomycota</taxon>
        <taxon>Pezizomycotina</taxon>
        <taxon>Dothideomycetes</taxon>
        <taxon>Pleosporomycetidae</taxon>
        <taxon>Pleosporales</taxon>
        <taxon>Pleosporales incertae sedis</taxon>
        <taxon>Massariosphaeria</taxon>
    </lineage>
</organism>